<reference evidence="1 2" key="1">
    <citation type="journal article" date="2022" name="Nat. Ecol. Evol.">
        <title>A masculinizing supergene underlies an exaggerated male reproductive morph in a spider.</title>
        <authorList>
            <person name="Hendrickx F."/>
            <person name="De Corte Z."/>
            <person name="Sonet G."/>
            <person name="Van Belleghem S.M."/>
            <person name="Kostlbacher S."/>
            <person name="Vangestel C."/>
        </authorList>
    </citation>
    <scope>NUCLEOTIDE SEQUENCE [LARGE SCALE GENOMIC DNA]</scope>
    <source>
        <strain evidence="1">W744_W776</strain>
    </source>
</reference>
<protein>
    <submittedName>
        <fullName evidence="1">Uncharacterized protein</fullName>
    </submittedName>
</protein>
<dbReference type="Proteomes" id="UP000827092">
    <property type="component" value="Unassembled WGS sequence"/>
</dbReference>
<comment type="caution">
    <text evidence="1">The sequence shown here is derived from an EMBL/GenBank/DDBJ whole genome shotgun (WGS) entry which is preliminary data.</text>
</comment>
<gene>
    <name evidence="1" type="ORF">JTE90_005009</name>
</gene>
<evidence type="ECO:0000313" key="2">
    <source>
        <dbReference type="Proteomes" id="UP000827092"/>
    </source>
</evidence>
<proteinExistence type="predicted"/>
<organism evidence="1 2">
    <name type="scientific">Oedothorax gibbosus</name>
    <dbReference type="NCBI Taxonomy" id="931172"/>
    <lineage>
        <taxon>Eukaryota</taxon>
        <taxon>Metazoa</taxon>
        <taxon>Ecdysozoa</taxon>
        <taxon>Arthropoda</taxon>
        <taxon>Chelicerata</taxon>
        <taxon>Arachnida</taxon>
        <taxon>Araneae</taxon>
        <taxon>Araneomorphae</taxon>
        <taxon>Entelegynae</taxon>
        <taxon>Araneoidea</taxon>
        <taxon>Linyphiidae</taxon>
        <taxon>Erigoninae</taxon>
        <taxon>Oedothorax</taxon>
    </lineage>
</organism>
<sequence length="105" mass="11696">MLIAYGIEKIAFEINNTRQIKQQLFIWSVSHCCHLGIGVCRGSVSLQDDVEDVQLGVCDRQEVLFSCSSAVPVRVMTSESVAVGAYYYEDDGCVEDGDQLKRDMI</sequence>
<name>A0AAV6VDD6_9ARAC</name>
<dbReference type="EMBL" id="JAFNEN010000115">
    <property type="protein sequence ID" value="KAG8193711.1"/>
    <property type="molecule type" value="Genomic_DNA"/>
</dbReference>
<dbReference type="AlphaFoldDB" id="A0AAV6VDD6"/>
<evidence type="ECO:0000313" key="1">
    <source>
        <dbReference type="EMBL" id="KAG8193711.1"/>
    </source>
</evidence>
<keyword evidence="2" id="KW-1185">Reference proteome</keyword>
<accession>A0AAV6VDD6</accession>